<dbReference type="InterPro" id="IPR025711">
    <property type="entry name" value="PepSY"/>
</dbReference>
<evidence type="ECO:0000313" key="3">
    <source>
        <dbReference type="Proteomes" id="UP000198752"/>
    </source>
</evidence>
<gene>
    <name evidence="2" type="ORF">SAMN02982927_02529</name>
</gene>
<evidence type="ECO:0000259" key="1">
    <source>
        <dbReference type="Pfam" id="PF03413"/>
    </source>
</evidence>
<dbReference type="RefSeq" id="WP_245734250.1">
    <property type="nucleotide sequence ID" value="NZ_FOOY01000018.1"/>
</dbReference>
<dbReference type="AlphaFoldDB" id="A0A1I2U1W4"/>
<proteinExistence type="predicted"/>
<organism evidence="2 3">
    <name type="scientific">Sporolactobacillus nakayamae</name>
    <dbReference type="NCBI Taxonomy" id="269670"/>
    <lineage>
        <taxon>Bacteria</taxon>
        <taxon>Bacillati</taxon>
        <taxon>Bacillota</taxon>
        <taxon>Bacilli</taxon>
        <taxon>Bacillales</taxon>
        <taxon>Sporolactobacillaceae</taxon>
        <taxon>Sporolactobacillus</taxon>
    </lineage>
</organism>
<sequence>MYGHDPADRNMNQYPNGYRQRITAQQAAEIAVARVPGQIIHVDLELDNHLLKYEVYVLTDQGIVYEVEIASRDGRILSVEVED</sequence>
<dbReference type="STRING" id="269670.SAMN02982927_02529"/>
<reference evidence="3" key="1">
    <citation type="submission" date="2016-10" db="EMBL/GenBank/DDBJ databases">
        <authorList>
            <person name="Varghese N."/>
            <person name="Submissions S."/>
        </authorList>
    </citation>
    <scope>NUCLEOTIDE SEQUENCE [LARGE SCALE GENOMIC DNA]</scope>
    <source>
        <strain evidence="3">ATCC 700379</strain>
    </source>
</reference>
<dbReference type="EMBL" id="FOOY01000018">
    <property type="protein sequence ID" value="SFG71130.1"/>
    <property type="molecule type" value="Genomic_DNA"/>
</dbReference>
<dbReference type="Pfam" id="PF03413">
    <property type="entry name" value="PepSY"/>
    <property type="match status" value="1"/>
</dbReference>
<protein>
    <submittedName>
        <fullName evidence="2">Peptidase propeptide and YPEB domain-containing protein</fullName>
    </submittedName>
</protein>
<keyword evidence="3" id="KW-1185">Reference proteome</keyword>
<name>A0A1I2U1W4_9BACL</name>
<accession>A0A1I2U1W4</accession>
<evidence type="ECO:0000313" key="2">
    <source>
        <dbReference type="EMBL" id="SFG71130.1"/>
    </source>
</evidence>
<dbReference type="Proteomes" id="UP000198752">
    <property type="component" value="Unassembled WGS sequence"/>
</dbReference>
<dbReference type="Gene3D" id="3.10.450.40">
    <property type="match status" value="1"/>
</dbReference>
<feature type="domain" description="PepSY" evidence="1">
    <location>
        <begin position="21"/>
        <end position="80"/>
    </location>
</feature>